<sequence>MDPMTKMWMSLIAILIMGLSVFLITFARNRTKGLLRGVLSVIAFVIMLIGLLGGLASIM</sequence>
<accession>A0A089HR18</accession>
<keyword evidence="1" id="KW-0812">Transmembrane</keyword>
<protein>
    <recommendedName>
        <fullName evidence="4">DUF2768 domain-containing protein</fullName>
    </recommendedName>
</protein>
<dbReference type="eggNOG" id="ENOG502ZNHQ">
    <property type="taxonomic scope" value="Bacteria"/>
</dbReference>
<organism evidence="2 3">
    <name type="scientific">Paenibacillus durus</name>
    <name type="common">Paenibacillus azotofixans</name>
    <dbReference type="NCBI Taxonomy" id="44251"/>
    <lineage>
        <taxon>Bacteria</taxon>
        <taxon>Bacillati</taxon>
        <taxon>Bacillota</taxon>
        <taxon>Bacilli</taxon>
        <taxon>Bacillales</taxon>
        <taxon>Paenibacillaceae</taxon>
        <taxon>Paenibacillus</taxon>
    </lineage>
</organism>
<dbReference type="OrthoDB" id="2476435at2"/>
<evidence type="ECO:0000256" key="1">
    <source>
        <dbReference type="SAM" id="Phobius"/>
    </source>
</evidence>
<evidence type="ECO:0008006" key="4">
    <source>
        <dbReference type="Google" id="ProtNLM"/>
    </source>
</evidence>
<reference evidence="2 3" key="1">
    <citation type="submission" date="2014-08" db="EMBL/GenBank/DDBJ databases">
        <title>Comparative genomics of the Paenibacillus odorifer group.</title>
        <authorList>
            <person name="den Bakker H.C."/>
            <person name="Tsai Y.-C."/>
            <person name="Martin N."/>
            <person name="Korlach J."/>
            <person name="Wiedmann M."/>
        </authorList>
    </citation>
    <scope>NUCLEOTIDE SEQUENCE [LARGE SCALE GENOMIC DNA]</scope>
    <source>
        <strain evidence="2 3">DSM 1735</strain>
    </source>
</reference>
<dbReference type="RefSeq" id="WP_042207326.1">
    <property type="nucleotide sequence ID" value="NZ_CP009288.1"/>
</dbReference>
<dbReference type="Proteomes" id="UP000029409">
    <property type="component" value="Chromosome"/>
</dbReference>
<dbReference type="AlphaFoldDB" id="A0A089HR18"/>
<evidence type="ECO:0000313" key="2">
    <source>
        <dbReference type="EMBL" id="AIQ13522.1"/>
    </source>
</evidence>
<dbReference type="InterPro" id="IPR020076">
    <property type="entry name" value="DUF2768"/>
</dbReference>
<proteinExistence type="predicted"/>
<gene>
    <name evidence="2" type="ORF">PDUR_17545</name>
</gene>
<feature type="transmembrane region" description="Helical" evidence="1">
    <location>
        <begin position="6"/>
        <end position="26"/>
    </location>
</feature>
<dbReference type="EMBL" id="CP009288">
    <property type="protein sequence ID" value="AIQ13522.1"/>
    <property type="molecule type" value="Genomic_DNA"/>
</dbReference>
<name>A0A089HR18_PAEDU</name>
<dbReference type="KEGG" id="pdu:PDUR_17545"/>
<feature type="transmembrane region" description="Helical" evidence="1">
    <location>
        <begin position="38"/>
        <end position="58"/>
    </location>
</feature>
<keyword evidence="1" id="KW-1133">Transmembrane helix</keyword>
<dbReference type="STRING" id="44251.PDUR_17545"/>
<keyword evidence="1" id="KW-0472">Membrane</keyword>
<dbReference type="Pfam" id="PF10966">
    <property type="entry name" value="DUF2768"/>
    <property type="match status" value="1"/>
</dbReference>
<keyword evidence="3" id="KW-1185">Reference proteome</keyword>
<evidence type="ECO:0000313" key="3">
    <source>
        <dbReference type="Proteomes" id="UP000029409"/>
    </source>
</evidence>